<dbReference type="OrthoDB" id="9804315at2"/>
<sequence>MISMIAAFSKGRVIGKDGEMPWHLPADLKHFKNVTSGHPVLMGRKTFESIGRPLPKRQNIVLTRDKDFTSQGIEVIHDFSEVDPLMADEKEFFVIGGATIYEQLMKKAERLYITEIEATFEGDTHFPPISDLEWKVVSSEKGIVDEKNPYPHTFIIYERI</sequence>
<dbReference type="FunFam" id="3.40.430.10:FF:000001">
    <property type="entry name" value="Dihydrofolate reductase"/>
    <property type="match status" value="1"/>
</dbReference>
<dbReference type="PANTHER" id="PTHR48069">
    <property type="entry name" value="DIHYDROFOLATE REDUCTASE"/>
    <property type="match status" value="1"/>
</dbReference>
<dbReference type="GO" id="GO:0004146">
    <property type="term" value="F:dihydrofolate reductase activity"/>
    <property type="evidence" value="ECO:0007669"/>
    <property type="project" value="UniProtKB-EC"/>
</dbReference>
<proteinExistence type="inferred from homology"/>
<evidence type="ECO:0000256" key="2">
    <source>
        <dbReference type="ARBA" id="ARBA00009539"/>
    </source>
</evidence>
<evidence type="ECO:0000256" key="6">
    <source>
        <dbReference type="ARBA" id="ARBA00023002"/>
    </source>
</evidence>
<dbReference type="Pfam" id="PF00186">
    <property type="entry name" value="DHFR_1"/>
    <property type="match status" value="1"/>
</dbReference>
<evidence type="ECO:0000313" key="11">
    <source>
        <dbReference type="EMBL" id="PYZ92907.1"/>
    </source>
</evidence>
<dbReference type="EMBL" id="PDOD01000003">
    <property type="protein sequence ID" value="PYZ92907.1"/>
    <property type="molecule type" value="Genomic_DNA"/>
</dbReference>
<dbReference type="GO" id="GO:0046654">
    <property type="term" value="P:tetrahydrofolate biosynthetic process"/>
    <property type="evidence" value="ECO:0007669"/>
    <property type="project" value="UniProtKB-UniPathway"/>
</dbReference>
<evidence type="ECO:0000256" key="4">
    <source>
        <dbReference type="ARBA" id="ARBA00022563"/>
    </source>
</evidence>
<dbReference type="GO" id="GO:0005829">
    <property type="term" value="C:cytosol"/>
    <property type="evidence" value="ECO:0007669"/>
    <property type="project" value="TreeGrafter"/>
</dbReference>
<keyword evidence="6 8" id="KW-0560">Oxidoreductase</keyword>
<organism evidence="11 12">
    <name type="scientific">Salipaludibacillus keqinensis</name>
    <dbReference type="NCBI Taxonomy" id="2045207"/>
    <lineage>
        <taxon>Bacteria</taxon>
        <taxon>Bacillati</taxon>
        <taxon>Bacillota</taxon>
        <taxon>Bacilli</taxon>
        <taxon>Bacillales</taxon>
        <taxon>Bacillaceae</taxon>
    </lineage>
</organism>
<comment type="similarity">
    <text evidence="2 8 9">Belongs to the dihydrofolate reductase family.</text>
</comment>
<comment type="pathway">
    <text evidence="1 8">Cofactor biosynthesis; tetrahydrofolate biosynthesis; 5,6,7,8-tetrahydrofolate from 7,8-dihydrofolate: step 1/1.</text>
</comment>
<dbReference type="PANTHER" id="PTHR48069:SF3">
    <property type="entry name" value="DIHYDROFOLATE REDUCTASE"/>
    <property type="match status" value="1"/>
</dbReference>
<dbReference type="InterPro" id="IPR017925">
    <property type="entry name" value="DHFR_CS"/>
</dbReference>
<dbReference type="PROSITE" id="PS51330">
    <property type="entry name" value="DHFR_2"/>
    <property type="match status" value="1"/>
</dbReference>
<keyword evidence="4 8" id="KW-0554">One-carbon metabolism</keyword>
<dbReference type="Gene3D" id="3.40.430.10">
    <property type="entry name" value="Dihydrofolate Reductase, subunit A"/>
    <property type="match status" value="1"/>
</dbReference>
<evidence type="ECO:0000256" key="1">
    <source>
        <dbReference type="ARBA" id="ARBA00004903"/>
    </source>
</evidence>
<dbReference type="PROSITE" id="PS00075">
    <property type="entry name" value="DHFR_1"/>
    <property type="match status" value="1"/>
</dbReference>
<dbReference type="Proteomes" id="UP000248214">
    <property type="component" value="Unassembled WGS sequence"/>
</dbReference>
<evidence type="ECO:0000256" key="8">
    <source>
        <dbReference type="PIRNR" id="PIRNR000194"/>
    </source>
</evidence>
<dbReference type="RefSeq" id="WP_110610455.1">
    <property type="nucleotide sequence ID" value="NZ_PDOD01000003.1"/>
</dbReference>
<evidence type="ECO:0000256" key="5">
    <source>
        <dbReference type="ARBA" id="ARBA00022857"/>
    </source>
</evidence>
<comment type="catalytic activity">
    <reaction evidence="8">
        <text>(6S)-5,6,7,8-tetrahydrofolate + NADP(+) = 7,8-dihydrofolate + NADPH + H(+)</text>
        <dbReference type="Rhea" id="RHEA:15009"/>
        <dbReference type="ChEBI" id="CHEBI:15378"/>
        <dbReference type="ChEBI" id="CHEBI:57451"/>
        <dbReference type="ChEBI" id="CHEBI:57453"/>
        <dbReference type="ChEBI" id="CHEBI:57783"/>
        <dbReference type="ChEBI" id="CHEBI:58349"/>
        <dbReference type="EC" id="1.5.1.3"/>
    </reaction>
</comment>
<dbReference type="InterPro" id="IPR001796">
    <property type="entry name" value="DHFR_dom"/>
</dbReference>
<dbReference type="AlphaFoldDB" id="A0A323TH54"/>
<keyword evidence="12" id="KW-1185">Reference proteome</keyword>
<dbReference type="GO" id="GO:0046452">
    <property type="term" value="P:dihydrofolate metabolic process"/>
    <property type="evidence" value="ECO:0007669"/>
    <property type="project" value="TreeGrafter"/>
</dbReference>
<gene>
    <name evidence="11" type="ORF">CR194_14800</name>
</gene>
<dbReference type="GO" id="GO:0070401">
    <property type="term" value="F:NADP+ binding"/>
    <property type="evidence" value="ECO:0007669"/>
    <property type="project" value="UniProtKB-ARBA"/>
</dbReference>
<evidence type="ECO:0000256" key="3">
    <source>
        <dbReference type="ARBA" id="ARBA00012856"/>
    </source>
</evidence>
<evidence type="ECO:0000313" key="12">
    <source>
        <dbReference type="Proteomes" id="UP000248214"/>
    </source>
</evidence>
<dbReference type="InterPro" id="IPR024072">
    <property type="entry name" value="DHFR-like_dom_sf"/>
</dbReference>
<dbReference type="PIRSF" id="PIRSF000194">
    <property type="entry name" value="DHFR"/>
    <property type="match status" value="1"/>
</dbReference>
<dbReference type="PRINTS" id="PR00070">
    <property type="entry name" value="DHFR"/>
</dbReference>
<dbReference type="GO" id="GO:0006730">
    <property type="term" value="P:one-carbon metabolic process"/>
    <property type="evidence" value="ECO:0007669"/>
    <property type="project" value="UniProtKB-KW"/>
</dbReference>
<name>A0A323TH54_9BACI</name>
<protein>
    <recommendedName>
        <fullName evidence="3 8">Dihydrofolate reductase</fullName>
        <ecNumber evidence="3 8">1.5.1.3</ecNumber>
    </recommendedName>
</protein>
<comment type="caution">
    <text evidence="11">The sequence shown here is derived from an EMBL/GenBank/DDBJ whole genome shotgun (WGS) entry which is preliminary data.</text>
</comment>
<dbReference type="InterPro" id="IPR012259">
    <property type="entry name" value="DHFR"/>
</dbReference>
<accession>A0A323TH54</accession>
<reference evidence="11 12" key="1">
    <citation type="submission" date="2017-10" db="EMBL/GenBank/DDBJ databases">
        <title>Bacillus sp. nov., a halophilic bacterium isolated from a Keqin Lake.</title>
        <authorList>
            <person name="Wang H."/>
        </authorList>
    </citation>
    <scope>NUCLEOTIDE SEQUENCE [LARGE SCALE GENOMIC DNA]</scope>
    <source>
        <strain evidence="11 12">KQ-12</strain>
    </source>
</reference>
<keyword evidence="5 8" id="KW-0521">NADP</keyword>
<evidence type="ECO:0000256" key="7">
    <source>
        <dbReference type="ARBA" id="ARBA00025067"/>
    </source>
</evidence>
<feature type="domain" description="DHFR" evidence="10">
    <location>
        <begin position="1"/>
        <end position="159"/>
    </location>
</feature>
<evidence type="ECO:0000256" key="9">
    <source>
        <dbReference type="RuleBase" id="RU004474"/>
    </source>
</evidence>
<dbReference type="GO" id="GO:0046655">
    <property type="term" value="P:folic acid metabolic process"/>
    <property type="evidence" value="ECO:0007669"/>
    <property type="project" value="TreeGrafter"/>
</dbReference>
<evidence type="ECO:0000259" key="10">
    <source>
        <dbReference type="PROSITE" id="PS51330"/>
    </source>
</evidence>
<dbReference type="CDD" id="cd00209">
    <property type="entry name" value="DHFR"/>
    <property type="match status" value="1"/>
</dbReference>
<dbReference type="SUPFAM" id="SSF53597">
    <property type="entry name" value="Dihydrofolate reductase-like"/>
    <property type="match status" value="1"/>
</dbReference>
<dbReference type="UniPathway" id="UPA00077">
    <property type="reaction ID" value="UER00158"/>
</dbReference>
<dbReference type="EC" id="1.5.1.3" evidence="3 8"/>
<comment type="function">
    <text evidence="7 8">Key enzyme in folate metabolism. Catalyzes an essential reaction for de novo glycine and purine synthesis, and for DNA precursor synthesis.</text>
</comment>